<accession>A0A3M7STL7</accession>
<evidence type="ECO:0000313" key="1">
    <source>
        <dbReference type="EMBL" id="RNA38898.1"/>
    </source>
</evidence>
<protein>
    <submittedName>
        <fullName evidence="1">Uncharacterized protein</fullName>
    </submittedName>
</protein>
<dbReference type="Proteomes" id="UP000276133">
    <property type="component" value="Unassembled WGS sequence"/>
</dbReference>
<proteinExistence type="predicted"/>
<keyword evidence="2" id="KW-1185">Reference proteome</keyword>
<name>A0A3M7STL7_BRAPC</name>
<organism evidence="1 2">
    <name type="scientific">Brachionus plicatilis</name>
    <name type="common">Marine rotifer</name>
    <name type="synonym">Brachionus muelleri</name>
    <dbReference type="NCBI Taxonomy" id="10195"/>
    <lineage>
        <taxon>Eukaryota</taxon>
        <taxon>Metazoa</taxon>
        <taxon>Spiralia</taxon>
        <taxon>Gnathifera</taxon>
        <taxon>Rotifera</taxon>
        <taxon>Eurotatoria</taxon>
        <taxon>Monogononta</taxon>
        <taxon>Pseudotrocha</taxon>
        <taxon>Ploima</taxon>
        <taxon>Brachionidae</taxon>
        <taxon>Brachionus</taxon>
    </lineage>
</organism>
<reference evidence="1 2" key="1">
    <citation type="journal article" date="2018" name="Sci. Rep.">
        <title>Genomic signatures of local adaptation to the degree of environmental predictability in rotifers.</title>
        <authorList>
            <person name="Franch-Gras L."/>
            <person name="Hahn C."/>
            <person name="Garcia-Roger E.M."/>
            <person name="Carmona M.J."/>
            <person name="Serra M."/>
            <person name="Gomez A."/>
        </authorList>
    </citation>
    <scope>NUCLEOTIDE SEQUENCE [LARGE SCALE GENOMIC DNA]</scope>
    <source>
        <strain evidence="1">HYR1</strain>
    </source>
</reference>
<evidence type="ECO:0000313" key="2">
    <source>
        <dbReference type="Proteomes" id="UP000276133"/>
    </source>
</evidence>
<comment type="caution">
    <text evidence="1">The sequence shown here is derived from an EMBL/GenBank/DDBJ whole genome shotgun (WGS) entry which is preliminary data.</text>
</comment>
<dbReference type="AlphaFoldDB" id="A0A3M7STL7"/>
<dbReference type="EMBL" id="REGN01000809">
    <property type="protein sequence ID" value="RNA38898.1"/>
    <property type="molecule type" value="Genomic_DNA"/>
</dbReference>
<sequence length="63" mass="7518">MLKKTQLAKIIAIEFKLNNIMLHIKKFIYSWCWSKVSKKKNVNNVNDDNCFIIMVFQAHNFVD</sequence>
<gene>
    <name evidence="1" type="ORF">BpHYR1_032796</name>
</gene>